<dbReference type="Proteomes" id="UP000295277">
    <property type="component" value="Unassembled WGS sequence"/>
</dbReference>
<dbReference type="OrthoDB" id="9832838at2"/>
<dbReference type="RefSeq" id="WP_132696868.1">
    <property type="nucleotide sequence ID" value="NZ_SLVM01000037.1"/>
</dbReference>
<protein>
    <submittedName>
        <fullName evidence="1">Uncharacterized protein</fullName>
    </submittedName>
</protein>
<comment type="caution">
    <text evidence="1">The sequence shown here is derived from an EMBL/GenBank/DDBJ whole genome shotgun (WGS) entry which is preliminary data.</text>
</comment>
<evidence type="ECO:0000313" key="2">
    <source>
        <dbReference type="Proteomes" id="UP000295277"/>
    </source>
</evidence>
<organism evidence="1 2">
    <name type="scientific">Rhodovulum steppense</name>
    <dbReference type="NCBI Taxonomy" id="540251"/>
    <lineage>
        <taxon>Bacteria</taxon>
        <taxon>Pseudomonadati</taxon>
        <taxon>Pseudomonadota</taxon>
        <taxon>Alphaproteobacteria</taxon>
        <taxon>Rhodobacterales</taxon>
        <taxon>Paracoccaceae</taxon>
        <taxon>Rhodovulum</taxon>
    </lineage>
</organism>
<gene>
    <name evidence="1" type="ORF">EV216_13715</name>
</gene>
<name>A0A4R1YHI8_9RHOB</name>
<sequence length="154" mass="15789">MSSGRSETGGPCGPSDARAAAIAGLAAGDGLQGAVAGEPAFVHRLDLADAGYYLVPFLRDGTLVAIAEIEAQGCALAKAGAITAPGTPFLLDPEAARAALPVPSGGAPFLGWQPCRESWDSFLPFWVFDTPDGRFHVDQSGQVHRQLGTEARGG</sequence>
<keyword evidence="2" id="KW-1185">Reference proteome</keyword>
<evidence type="ECO:0000313" key="1">
    <source>
        <dbReference type="EMBL" id="TCM75685.1"/>
    </source>
</evidence>
<accession>A0A4R1YHI8</accession>
<proteinExistence type="predicted"/>
<dbReference type="EMBL" id="SLVM01000037">
    <property type="protein sequence ID" value="TCM75685.1"/>
    <property type="molecule type" value="Genomic_DNA"/>
</dbReference>
<reference evidence="1 2" key="1">
    <citation type="submission" date="2019-03" db="EMBL/GenBank/DDBJ databases">
        <title>Genomic Encyclopedia of Type Strains, Phase IV (KMG-IV): sequencing the most valuable type-strain genomes for metagenomic binning, comparative biology and taxonomic classification.</title>
        <authorList>
            <person name="Goeker M."/>
        </authorList>
    </citation>
    <scope>NUCLEOTIDE SEQUENCE [LARGE SCALE GENOMIC DNA]</scope>
    <source>
        <strain evidence="1 2">DSM 21153</strain>
    </source>
</reference>
<dbReference type="AlphaFoldDB" id="A0A4R1YHI8"/>